<accession>A0A011N961</accession>
<protein>
    <recommendedName>
        <fullName evidence="1">DUF3616 domain-containing protein</fullName>
    </recommendedName>
</protein>
<dbReference type="Pfam" id="PF12275">
    <property type="entry name" value="DUF3616"/>
    <property type="match status" value="1"/>
</dbReference>
<evidence type="ECO:0000259" key="1">
    <source>
        <dbReference type="Pfam" id="PF12275"/>
    </source>
</evidence>
<organism evidence="2 3">
    <name type="scientific">Candidatus Accumulibacter appositus</name>
    <dbReference type="NCBI Taxonomy" id="1454003"/>
    <lineage>
        <taxon>Bacteria</taxon>
        <taxon>Pseudomonadati</taxon>
        <taxon>Pseudomonadota</taxon>
        <taxon>Betaproteobacteria</taxon>
        <taxon>Candidatus Accumulibacter</taxon>
    </lineage>
</organism>
<name>A0A011N961_9PROT</name>
<feature type="domain" description="DUF3616" evidence="1">
    <location>
        <begin position="219"/>
        <end position="363"/>
    </location>
</feature>
<evidence type="ECO:0000313" key="3">
    <source>
        <dbReference type="Proteomes" id="UP000021816"/>
    </source>
</evidence>
<dbReference type="STRING" id="1454003.AW10_02554"/>
<comment type="caution">
    <text evidence="2">The sequence shown here is derived from an EMBL/GenBank/DDBJ whole genome shotgun (WGS) entry which is preliminary data.</text>
</comment>
<evidence type="ECO:0000313" key="2">
    <source>
        <dbReference type="EMBL" id="EXI79158.1"/>
    </source>
</evidence>
<proteinExistence type="predicted"/>
<dbReference type="InterPro" id="IPR022060">
    <property type="entry name" value="DUF3616"/>
</dbReference>
<dbReference type="PATRIC" id="fig|1454003.3.peg.2606"/>
<gene>
    <name evidence="2" type="ORF">AW10_02554</name>
</gene>
<sequence length="380" mass="41304">MREGNDFLNTARARLTTTPLPWILRSAQQTQAQRRMHTMRTPYPRPENPQMPPNAHPSFQTLPGVYEPSGIQQLPDGRFIVVEDDSRQPLCLLNIDGVGQVSSTPLTIDGAKREASLLDQLRHALGVFDKGAQKEEPGELGELDDLEGVAVDRAGVVYAITSHSRDKDGEAHAAREKLIRFRIDGERVVDAGIVTGLKQALTAAHPLLAAAAEIRDVKADGGLNIEGLTMSPDQRALLIGFRSPLLEGRAIVTYLRDPARLFAAASTPDIATSLTTLDLGGNGIRGMTYVPLLKGYLLIAGPVARAQVQFELWFWSGDEQDPARRVSVAGLPGFEHAEGISAALIDGQPRIVIVSDDGSRKQQRFARFLLLDPAQLQIAP</sequence>
<dbReference type="SUPFAM" id="SSF101898">
    <property type="entry name" value="NHL repeat"/>
    <property type="match status" value="1"/>
</dbReference>
<dbReference type="EMBL" id="JEMX01000060">
    <property type="protein sequence ID" value="EXI79158.1"/>
    <property type="molecule type" value="Genomic_DNA"/>
</dbReference>
<dbReference type="AlphaFoldDB" id="A0A011N961"/>
<reference evidence="2 3" key="1">
    <citation type="submission" date="2014-02" db="EMBL/GenBank/DDBJ databases">
        <title>Expanding our view of genomic diversity in Candidatus Accumulibacter clades.</title>
        <authorList>
            <person name="Skennerton C.T."/>
            <person name="Barr J.J."/>
            <person name="Slater F.R."/>
            <person name="Bond P.L."/>
            <person name="Tyson G.W."/>
        </authorList>
    </citation>
    <scope>NUCLEOTIDE SEQUENCE [LARGE SCALE GENOMIC DNA]</scope>
    <source>
        <strain evidence="3">BA-92</strain>
    </source>
</reference>
<dbReference type="Proteomes" id="UP000021816">
    <property type="component" value="Unassembled WGS sequence"/>
</dbReference>